<name>A0A6B0UCW7_IXORI</name>
<sequence>MASFVYFSGLYAFLLRYKLALLIEHAKIQRPRCFSNQHSEVLQSLPSAHFRDRLLTFGGFIPVCSMRHPAPSSGDQCASHMRRSFSFLFYSFCI</sequence>
<accession>A0A6B0UCW7</accession>
<dbReference type="EMBL" id="GIFC01004991">
    <property type="protein sequence ID" value="MXU87074.1"/>
    <property type="molecule type" value="Transcribed_RNA"/>
</dbReference>
<evidence type="ECO:0000313" key="1">
    <source>
        <dbReference type="EMBL" id="MXU87074.1"/>
    </source>
</evidence>
<dbReference type="AlphaFoldDB" id="A0A6B0UCW7"/>
<organism evidence="1">
    <name type="scientific">Ixodes ricinus</name>
    <name type="common">Common tick</name>
    <name type="synonym">Acarus ricinus</name>
    <dbReference type="NCBI Taxonomy" id="34613"/>
    <lineage>
        <taxon>Eukaryota</taxon>
        <taxon>Metazoa</taxon>
        <taxon>Ecdysozoa</taxon>
        <taxon>Arthropoda</taxon>
        <taxon>Chelicerata</taxon>
        <taxon>Arachnida</taxon>
        <taxon>Acari</taxon>
        <taxon>Parasitiformes</taxon>
        <taxon>Ixodida</taxon>
        <taxon>Ixodoidea</taxon>
        <taxon>Ixodidae</taxon>
        <taxon>Ixodinae</taxon>
        <taxon>Ixodes</taxon>
    </lineage>
</organism>
<reference evidence="1" key="1">
    <citation type="submission" date="2019-12" db="EMBL/GenBank/DDBJ databases">
        <title>An insight into the sialome of adult female Ixodes ricinus ticks feeding for 6 days.</title>
        <authorList>
            <person name="Perner J."/>
            <person name="Ribeiro J.M.C."/>
        </authorList>
    </citation>
    <scope>NUCLEOTIDE SEQUENCE</scope>
    <source>
        <strain evidence="1">Semi-engorged</strain>
        <tissue evidence="1">Salivary glands</tissue>
    </source>
</reference>
<proteinExistence type="predicted"/>
<protein>
    <submittedName>
        <fullName evidence="1">Putative secreted protein</fullName>
    </submittedName>
</protein>